<reference evidence="1" key="1">
    <citation type="submission" date="2020-11" db="EMBL/GenBank/DDBJ databases">
        <authorList>
            <consortium name="DOE Joint Genome Institute"/>
            <person name="Ahrendt S."/>
            <person name="Riley R."/>
            <person name="Andreopoulos W."/>
            <person name="Labutti K."/>
            <person name="Pangilinan J."/>
            <person name="Ruiz-Duenas F.J."/>
            <person name="Barrasa J.M."/>
            <person name="Sanchez-Garcia M."/>
            <person name="Camarero S."/>
            <person name="Miyauchi S."/>
            <person name="Serrano A."/>
            <person name="Linde D."/>
            <person name="Babiker R."/>
            <person name="Drula E."/>
            <person name="Ayuso-Fernandez I."/>
            <person name="Pacheco R."/>
            <person name="Padilla G."/>
            <person name="Ferreira P."/>
            <person name="Barriuso J."/>
            <person name="Kellner H."/>
            <person name="Castanera R."/>
            <person name="Alfaro M."/>
            <person name="Ramirez L."/>
            <person name="Pisabarro A.G."/>
            <person name="Kuo A."/>
            <person name="Tritt A."/>
            <person name="Lipzen A."/>
            <person name="He G."/>
            <person name="Yan M."/>
            <person name="Ng V."/>
            <person name="Cullen D."/>
            <person name="Martin F."/>
            <person name="Rosso M.-N."/>
            <person name="Henrissat B."/>
            <person name="Hibbett D."/>
            <person name="Martinez A.T."/>
            <person name="Grigoriev I.V."/>
        </authorList>
    </citation>
    <scope>NUCLEOTIDE SEQUENCE</scope>
    <source>
        <strain evidence="1">AH 40177</strain>
    </source>
</reference>
<accession>A0A9P5TXZ3</accession>
<organism evidence="1 2">
    <name type="scientific">Rhodocollybia butyracea</name>
    <dbReference type="NCBI Taxonomy" id="206335"/>
    <lineage>
        <taxon>Eukaryota</taxon>
        <taxon>Fungi</taxon>
        <taxon>Dikarya</taxon>
        <taxon>Basidiomycota</taxon>
        <taxon>Agaricomycotina</taxon>
        <taxon>Agaricomycetes</taxon>
        <taxon>Agaricomycetidae</taxon>
        <taxon>Agaricales</taxon>
        <taxon>Marasmiineae</taxon>
        <taxon>Omphalotaceae</taxon>
        <taxon>Rhodocollybia</taxon>
    </lineage>
</organism>
<proteinExistence type="predicted"/>
<sequence length="207" mass="22314">MSTTPKPKLKLSKLVFKIEAIKLKLDNPPKSGKISITLRAKNDNTLDENGGFAKGSRQKVDSEMQWEINSNIVVDPEGAITVDIKEHHRTKPLSAKSLVSDPLSLKHEIIFDKFVKSGVTGDTQEFILTGTDLTIILCISAYSLDHILKTFSPPESIVSKLGKYQAGLEVILQIATALGGLNAAAGAVLSAATQAFEMLARSGSIQK</sequence>
<keyword evidence="2" id="KW-1185">Reference proteome</keyword>
<dbReference type="EMBL" id="JADNRY010000313">
    <property type="protein sequence ID" value="KAF9059281.1"/>
    <property type="molecule type" value="Genomic_DNA"/>
</dbReference>
<evidence type="ECO:0000313" key="1">
    <source>
        <dbReference type="EMBL" id="KAF9059281.1"/>
    </source>
</evidence>
<gene>
    <name evidence="1" type="ORF">BDP27DRAFT_1371671</name>
</gene>
<dbReference type="AlphaFoldDB" id="A0A9P5TXZ3"/>
<evidence type="ECO:0000313" key="2">
    <source>
        <dbReference type="Proteomes" id="UP000772434"/>
    </source>
</evidence>
<dbReference type="Proteomes" id="UP000772434">
    <property type="component" value="Unassembled WGS sequence"/>
</dbReference>
<comment type="caution">
    <text evidence="1">The sequence shown here is derived from an EMBL/GenBank/DDBJ whole genome shotgun (WGS) entry which is preliminary data.</text>
</comment>
<protein>
    <submittedName>
        <fullName evidence="1">Uncharacterized protein</fullName>
    </submittedName>
</protein>
<name>A0A9P5TXZ3_9AGAR</name>